<name>A0A3B0VT48_9ZZZZ</name>
<accession>A0A3B0VT48</accession>
<reference evidence="2" key="1">
    <citation type="submission" date="2018-06" db="EMBL/GenBank/DDBJ databases">
        <authorList>
            <person name="Zhirakovskaya E."/>
        </authorList>
    </citation>
    <scope>NUCLEOTIDE SEQUENCE</scope>
</reference>
<dbReference type="Pfam" id="PF13091">
    <property type="entry name" value="PLDc_2"/>
    <property type="match status" value="1"/>
</dbReference>
<keyword evidence="2" id="KW-0808">Transferase</keyword>
<dbReference type="PANTHER" id="PTHR21248:SF22">
    <property type="entry name" value="PHOSPHOLIPASE D"/>
    <property type="match status" value="1"/>
</dbReference>
<dbReference type="PANTHER" id="PTHR21248">
    <property type="entry name" value="CARDIOLIPIN SYNTHASE"/>
    <property type="match status" value="1"/>
</dbReference>
<dbReference type="InterPro" id="IPR001736">
    <property type="entry name" value="PLipase_D/transphosphatidylase"/>
</dbReference>
<evidence type="ECO:0000259" key="1">
    <source>
        <dbReference type="PROSITE" id="PS50035"/>
    </source>
</evidence>
<dbReference type="CDD" id="cd09112">
    <property type="entry name" value="PLDc_CLS_2"/>
    <property type="match status" value="1"/>
</dbReference>
<dbReference type="SMART" id="SM00155">
    <property type="entry name" value="PLDc"/>
    <property type="match status" value="1"/>
</dbReference>
<evidence type="ECO:0000313" key="2">
    <source>
        <dbReference type="EMBL" id="VAW35456.1"/>
    </source>
</evidence>
<gene>
    <name evidence="2" type="ORF">MNBD_GAMMA01-519</name>
</gene>
<organism evidence="2">
    <name type="scientific">hydrothermal vent metagenome</name>
    <dbReference type="NCBI Taxonomy" id="652676"/>
    <lineage>
        <taxon>unclassified sequences</taxon>
        <taxon>metagenomes</taxon>
        <taxon>ecological metagenomes</taxon>
    </lineage>
</organism>
<dbReference type="EMBL" id="UOEW01000101">
    <property type="protein sequence ID" value="VAW35456.1"/>
    <property type="molecule type" value="Genomic_DNA"/>
</dbReference>
<dbReference type="Gene3D" id="3.30.870.10">
    <property type="entry name" value="Endonuclease Chain A"/>
    <property type="match status" value="2"/>
</dbReference>
<dbReference type="AlphaFoldDB" id="A0A3B0VT48"/>
<feature type="domain" description="PLD phosphodiesterase" evidence="1">
    <location>
        <begin position="152"/>
        <end position="179"/>
    </location>
</feature>
<proteinExistence type="predicted"/>
<protein>
    <submittedName>
        <fullName evidence="2">Cardiolipin synthetase</fullName>
        <ecNumber evidence="2">2.7.8.-</ecNumber>
    </submittedName>
</protein>
<dbReference type="GO" id="GO:0030572">
    <property type="term" value="F:phosphatidyltransferase activity"/>
    <property type="evidence" value="ECO:0007669"/>
    <property type="project" value="UniProtKB-ARBA"/>
</dbReference>
<sequence length="239" mass="27546">FIGGFNIHDESSEKHYGKNRWKDSHICFNGDLVRQLGVQFDLMWGGKIRQLSTINSLDSLTHIVPNATRTCRKHLRCEYLKVINQANQSIKVTTPYFVPDSKMLKALVQAAKSGISITLLIPKHNNHALLKYAAYWYYQKLISSGINIYEFTSRMLHTKNMLIDDEVAVIGSANMDYRSFFLNNEIMLFSKRPELVKYVNQDFADSLKHSSIVSLQEATTRSPVSLFSTFIAYLLRRWL</sequence>
<dbReference type="InterPro" id="IPR025202">
    <property type="entry name" value="PLD-like_dom"/>
</dbReference>
<dbReference type="GO" id="GO:0032049">
    <property type="term" value="P:cardiolipin biosynthetic process"/>
    <property type="evidence" value="ECO:0007669"/>
    <property type="project" value="UniProtKB-ARBA"/>
</dbReference>
<dbReference type="EC" id="2.7.8.-" evidence="2"/>
<dbReference type="PROSITE" id="PS50035">
    <property type="entry name" value="PLD"/>
    <property type="match status" value="1"/>
</dbReference>
<dbReference type="SUPFAM" id="SSF56024">
    <property type="entry name" value="Phospholipase D/nuclease"/>
    <property type="match status" value="1"/>
</dbReference>
<feature type="non-terminal residue" evidence="2">
    <location>
        <position position="1"/>
    </location>
</feature>